<dbReference type="GO" id="GO:0046872">
    <property type="term" value="F:metal ion binding"/>
    <property type="evidence" value="ECO:0007669"/>
    <property type="project" value="UniProtKB-KW"/>
</dbReference>
<dbReference type="STRING" id="1499967.U27_00172"/>
<dbReference type="InterPro" id="IPR003607">
    <property type="entry name" value="HD/PDEase_dom"/>
</dbReference>
<dbReference type="HOGENOM" id="CLU_482065_0_0_0"/>
<keyword evidence="7" id="KW-0378">Hydrolase</keyword>
<dbReference type="Pfam" id="PF04055">
    <property type="entry name" value="Radical_SAM"/>
    <property type="match status" value="1"/>
</dbReference>
<evidence type="ECO:0000256" key="4">
    <source>
        <dbReference type="ARBA" id="ARBA00023014"/>
    </source>
</evidence>
<keyword evidence="4" id="KW-0411">Iron-sulfur</keyword>
<dbReference type="Gene3D" id="1.10.3210.10">
    <property type="entry name" value="Hypothetical protein af1432"/>
    <property type="match status" value="1"/>
</dbReference>
<dbReference type="PROSITE" id="PS51832">
    <property type="entry name" value="HD_GYP"/>
    <property type="match status" value="1"/>
</dbReference>
<dbReference type="PROSITE" id="PS51918">
    <property type="entry name" value="RADICAL_SAM"/>
    <property type="match status" value="1"/>
</dbReference>
<keyword evidence="2" id="KW-0479">Metal-binding</keyword>
<evidence type="ECO:0000259" key="6">
    <source>
        <dbReference type="PROSITE" id="PS51918"/>
    </source>
</evidence>
<dbReference type="PANTHER" id="PTHR11228">
    <property type="entry name" value="RADICAL SAM DOMAIN PROTEIN"/>
    <property type="match status" value="1"/>
</dbReference>
<dbReference type="EMBL" id="DF820472">
    <property type="protein sequence ID" value="GAK60281.1"/>
    <property type="molecule type" value="Genomic_DNA"/>
</dbReference>
<evidence type="ECO:0000313" key="8">
    <source>
        <dbReference type="Proteomes" id="UP000030661"/>
    </source>
</evidence>
<protein>
    <submittedName>
        <fullName evidence="7">Metal dependent phosphohydrolase</fullName>
    </submittedName>
</protein>
<evidence type="ECO:0000256" key="2">
    <source>
        <dbReference type="ARBA" id="ARBA00022723"/>
    </source>
</evidence>
<dbReference type="Gene3D" id="3.20.20.70">
    <property type="entry name" value="Aldolase class I"/>
    <property type="match status" value="1"/>
</dbReference>
<dbReference type="SUPFAM" id="SSF102114">
    <property type="entry name" value="Radical SAM enzymes"/>
    <property type="match status" value="1"/>
</dbReference>
<keyword evidence="3" id="KW-0408">Iron</keyword>
<dbReference type="PANTHER" id="PTHR11228:SF7">
    <property type="entry name" value="PQQA PEPTIDE CYCLASE"/>
    <property type="match status" value="1"/>
</dbReference>
<keyword evidence="1" id="KW-0949">S-adenosyl-L-methionine</keyword>
<evidence type="ECO:0000313" key="7">
    <source>
        <dbReference type="EMBL" id="GAK60281.1"/>
    </source>
</evidence>
<dbReference type="GO" id="GO:0051536">
    <property type="term" value="F:iron-sulfur cluster binding"/>
    <property type="evidence" value="ECO:0007669"/>
    <property type="project" value="UniProtKB-KW"/>
</dbReference>
<evidence type="ECO:0000256" key="3">
    <source>
        <dbReference type="ARBA" id="ARBA00023004"/>
    </source>
</evidence>
<dbReference type="InterPro" id="IPR037522">
    <property type="entry name" value="HD_GYP_dom"/>
</dbReference>
<feature type="domain" description="HD-GYP" evidence="5">
    <location>
        <begin position="373"/>
        <end position="565"/>
    </location>
</feature>
<dbReference type="Proteomes" id="UP000030661">
    <property type="component" value="Unassembled WGS sequence"/>
</dbReference>
<sequence>MRNELFNRYKLYASLCQIPIQSVLNGLTSTLYSLDGERAKKLIEQFIHPPSNLNFALNGRGVYFVSNQCNLHCMYCKGLASGMDAPNLEEFEQVLQEWRSRRLKYLHLTGLEPTVCPYILDYLKIAQKYQFEVSMSTNGYADFDHYWELVRHGLKYLSISLDAHNEAIASQMGGREDIYARVSANIRRLMALKRTYNLKVVICLAITKLNFPMLPEIVADFLTNLHPDDIRLIPVTQEQFTLEEQKYYHQIIQPQLLQIASKEYPFLRYRINNFFDVRGLEHTEIEKCYVVLDERTVGGQYLYPCNIYIRERGQPMASVSDPDKNEKIWRWFLKHNCMGDPICRNYCCDVTREYNLMVQRCLQDLFEYPLFQPPVVLETILQETPIQQVFQQFQAERSLLPLELHLKRTALNAGYLGKKLHWHFLTVYYLMRAALLHDIGKSHAAIRHLAGQHHLPPHHKQLVRQHTVYGKEMLEQLGYQVEGKIAFQHHERIDGSGYQRIQLNWPMAELVALSDAYTALTEPRYGRSQFSSCDSVQMIRAGECGPFRGMYVTTLQQCYEHKLLC</sequence>
<dbReference type="CDD" id="cd00077">
    <property type="entry name" value="HDc"/>
    <property type="match status" value="1"/>
</dbReference>
<dbReference type="SFLD" id="SFLDG01067">
    <property type="entry name" value="SPASM/twitch_domain_containing"/>
    <property type="match status" value="1"/>
</dbReference>
<dbReference type="AlphaFoldDB" id="A0A081C6S6"/>
<dbReference type="InterPro" id="IPR050377">
    <property type="entry name" value="Radical_SAM_PqqE_MftC-like"/>
</dbReference>
<dbReference type="SFLD" id="SFLDS00029">
    <property type="entry name" value="Radical_SAM"/>
    <property type="match status" value="1"/>
</dbReference>
<dbReference type="InterPro" id="IPR013785">
    <property type="entry name" value="Aldolase_TIM"/>
</dbReference>
<dbReference type="SUPFAM" id="SSF109604">
    <property type="entry name" value="HD-domain/PDEase-like"/>
    <property type="match status" value="1"/>
</dbReference>
<reference evidence="7" key="1">
    <citation type="journal article" date="2015" name="PeerJ">
        <title>First genomic representation of candidate bacterial phylum KSB3 points to enhanced environmental sensing as a trigger of wastewater bulking.</title>
        <authorList>
            <person name="Sekiguchi Y."/>
            <person name="Ohashi A."/>
            <person name="Parks D.H."/>
            <person name="Yamauchi T."/>
            <person name="Tyson G.W."/>
            <person name="Hugenholtz P."/>
        </authorList>
    </citation>
    <scope>NUCLEOTIDE SEQUENCE [LARGE SCALE GENOMIC DNA]</scope>
</reference>
<dbReference type="eggNOG" id="COG2896">
    <property type="taxonomic scope" value="Bacteria"/>
</dbReference>
<evidence type="ECO:0000256" key="1">
    <source>
        <dbReference type="ARBA" id="ARBA00022691"/>
    </source>
</evidence>
<dbReference type="InterPro" id="IPR007197">
    <property type="entry name" value="rSAM"/>
</dbReference>
<proteinExistence type="predicted"/>
<feature type="domain" description="Radical SAM core" evidence="6">
    <location>
        <begin position="57"/>
        <end position="276"/>
    </location>
</feature>
<dbReference type="Pfam" id="PF13487">
    <property type="entry name" value="HD_5"/>
    <property type="match status" value="1"/>
</dbReference>
<gene>
    <name evidence="7" type="ORF">U27_00172</name>
</gene>
<dbReference type="eggNOG" id="COG2206">
    <property type="taxonomic scope" value="Bacteria"/>
</dbReference>
<evidence type="ECO:0000259" key="5">
    <source>
        <dbReference type="PROSITE" id="PS51832"/>
    </source>
</evidence>
<dbReference type="GO" id="GO:0016787">
    <property type="term" value="F:hydrolase activity"/>
    <property type="evidence" value="ECO:0007669"/>
    <property type="project" value="UniProtKB-KW"/>
</dbReference>
<dbReference type="InterPro" id="IPR058240">
    <property type="entry name" value="rSAM_sf"/>
</dbReference>
<keyword evidence="8" id="KW-1185">Reference proteome</keyword>
<accession>A0A081C6S6</accession>
<organism evidence="7">
    <name type="scientific">Vecturithrix granuli</name>
    <dbReference type="NCBI Taxonomy" id="1499967"/>
    <lineage>
        <taxon>Bacteria</taxon>
        <taxon>Candidatus Moduliflexota</taxon>
        <taxon>Candidatus Vecturitrichia</taxon>
        <taxon>Candidatus Vecturitrichales</taxon>
        <taxon>Candidatus Vecturitrichaceae</taxon>
        <taxon>Candidatus Vecturithrix</taxon>
    </lineage>
</organism>
<dbReference type="CDD" id="cd01335">
    <property type="entry name" value="Radical_SAM"/>
    <property type="match status" value="1"/>
</dbReference>
<name>A0A081C6S6_VECG1</name>